<comment type="caution">
    <text evidence="7">The sequence shown here is derived from an EMBL/GenBank/DDBJ whole genome shotgun (WGS) entry which is preliminary data.</text>
</comment>
<gene>
    <name evidence="7" type="ORF">AFUS01_LOCUS2981</name>
</gene>
<feature type="domain" description="C2H2-type" evidence="6">
    <location>
        <begin position="527"/>
        <end position="550"/>
    </location>
</feature>
<keyword evidence="4" id="KW-0862">Zinc</keyword>
<dbReference type="AlphaFoldDB" id="A0A8J2J676"/>
<evidence type="ECO:0000313" key="8">
    <source>
        <dbReference type="Proteomes" id="UP000708208"/>
    </source>
</evidence>
<evidence type="ECO:0000256" key="1">
    <source>
        <dbReference type="ARBA" id="ARBA00022723"/>
    </source>
</evidence>
<feature type="domain" description="C2H2-type" evidence="6">
    <location>
        <begin position="471"/>
        <end position="498"/>
    </location>
</feature>
<dbReference type="PANTHER" id="PTHR24379:SF121">
    <property type="entry name" value="C2H2-TYPE DOMAIN-CONTAINING PROTEIN"/>
    <property type="match status" value="1"/>
</dbReference>
<name>A0A8J2J676_9HEXA</name>
<keyword evidence="3 5" id="KW-0863">Zinc-finger</keyword>
<feature type="domain" description="C2H2-type" evidence="6">
    <location>
        <begin position="498"/>
        <end position="526"/>
    </location>
</feature>
<dbReference type="EMBL" id="CAJVCH010017516">
    <property type="protein sequence ID" value="CAG7683813.1"/>
    <property type="molecule type" value="Genomic_DNA"/>
</dbReference>
<dbReference type="SMART" id="SM00355">
    <property type="entry name" value="ZnF_C2H2"/>
    <property type="match status" value="8"/>
</dbReference>
<dbReference type="PROSITE" id="PS00028">
    <property type="entry name" value="ZINC_FINGER_C2H2_1"/>
    <property type="match status" value="4"/>
</dbReference>
<feature type="domain" description="C2H2-type" evidence="6">
    <location>
        <begin position="442"/>
        <end position="470"/>
    </location>
</feature>
<dbReference type="OrthoDB" id="6077919at2759"/>
<dbReference type="Pfam" id="PF12874">
    <property type="entry name" value="zf-met"/>
    <property type="match status" value="1"/>
</dbReference>
<dbReference type="PROSITE" id="PS50157">
    <property type="entry name" value="ZINC_FINGER_C2H2_2"/>
    <property type="match status" value="4"/>
</dbReference>
<dbReference type="InterPro" id="IPR013087">
    <property type="entry name" value="Znf_C2H2_type"/>
</dbReference>
<dbReference type="Proteomes" id="UP000708208">
    <property type="component" value="Unassembled WGS sequence"/>
</dbReference>
<keyword evidence="1" id="KW-0479">Metal-binding</keyword>
<protein>
    <recommendedName>
        <fullName evidence="6">C2H2-type domain-containing protein</fullName>
    </recommendedName>
</protein>
<dbReference type="GO" id="GO:0008270">
    <property type="term" value="F:zinc ion binding"/>
    <property type="evidence" value="ECO:0007669"/>
    <property type="project" value="UniProtKB-KW"/>
</dbReference>
<proteinExistence type="predicted"/>
<organism evidence="7 8">
    <name type="scientific">Allacma fusca</name>
    <dbReference type="NCBI Taxonomy" id="39272"/>
    <lineage>
        <taxon>Eukaryota</taxon>
        <taxon>Metazoa</taxon>
        <taxon>Ecdysozoa</taxon>
        <taxon>Arthropoda</taxon>
        <taxon>Hexapoda</taxon>
        <taxon>Collembola</taxon>
        <taxon>Symphypleona</taxon>
        <taxon>Sminthuridae</taxon>
        <taxon>Allacma</taxon>
    </lineage>
</organism>
<accession>A0A8J2J676</accession>
<keyword evidence="2" id="KW-0677">Repeat</keyword>
<evidence type="ECO:0000256" key="5">
    <source>
        <dbReference type="PROSITE-ProRule" id="PRU00042"/>
    </source>
</evidence>
<reference evidence="7" key="1">
    <citation type="submission" date="2021-06" db="EMBL/GenBank/DDBJ databases">
        <authorList>
            <person name="Hodson N. C."/>
            <person name="Mongue J. A."/>
            <person name="Jaron S. K."/>
        </authorList>
    </citation>
    <scope>NUCLEOTIDE SEQUENCE</scope>
</reference>
<evidence type="ECO:0000259" key="6">
    <source>
        <dbReference type="PROSITE" id="PS50157"/>
    </source>
</evidence>
<evidence type="ECO:0000256" key="4">
    <source>
        <dbReference type="ARBA" id="ARBA00022833"/>
    </source>
</evidence>
<keyword evidence="8" id="KW-1185">Reference proteome</keyword>
<evidence type="ECO:0000256" key="2">
    <source>
        <dbReference type="ARBA" id="ARBA00022737"/>
    </source>
</evidence>
<sequence>MEDNETKNVDPLVLLLKTEGIEDTNAGEKEQSEFMDEWLDDSFVTRSEEFLQENASPENMFSNETEEIQTFHVEVKKGVTFQCKYCKRIFEKGAFYQKQLNRYIFKCDLPNCTQVAQNFMVLRKHHEASCPKNPNYVNWRPRQKVRKEKVNKSISEDSVVSIESNLLLEHGSEADQNARKFNATNFSKKMPDLFRCQYCHQEYTKQRFFQQKHNRYFFKCDLPNCFQVAQNFRVFSMHHEASCPKNPSCSKWKRRQKSVNDLNEQIGNGNAKGDLMQDEAQSQPKYDPWFAENVFSDARSTTKIVRTLIGPGKAKNIFLNSFQCKYCLKEYKKANYFQRQSGKFVFKCELPGCTKVTKNFVVFRQHHQASCPSKPFEDGSFFECKYCKGKYQKSNYYNPETKRFIFKCDQPGCSVIAQNFPVFRKHHEATCPEKPTPTAETFCCGICDKQFASMKTLQNHQIVFHTRNYSYFCDKCGTGAVSLTALNVHMLMHSERKYTCAACPASFRRKQHLRNHELRLHSQNLPHMCDTCGKRFSVRQGLRMHLQNMHGISGTGVCPICKKTFKSPHYVRNHIWSTHRKLRKPKSQSLKSRVDLAGTEANKLLDRLEIELGDENSVSAVSAFSTSSPDNVVTVGF</sequence>
<dbReference type="PANTHER" id="PTHR24379">
    <property type="entry name" value="KRAB AND ZINC FINGER DOMAIN-CONTAINING"/>
    <property type="match status" value="1"/>
</dbReference>
<evidence type="ECO:0000313" key="7">
    <source>
        <dbReference type="EMBL" id="CAG7683813.1"/>
    </source>
</evidence>
<evidence type="ECO:0000256" key="3">
    <source>
        <dbReference type="ARBA" id="ARBA00022771"/>
    </source>
</evidence>
<dbReference type="Pfam" id="PF00096">
    <property type="entry name" value="zf-C2H2"/>
    <property type="match status" value="2"/>
</dbReference>